<proteinExistence type="predicted"/>
<dbReference type="NCBIfam" id="TIGR03406">
    <property type="entry name" value="FeS_long_SufT"/>
    <property type="match status" value="1"/>
</dbReference>
<dbReference type="InterPro" id="IPR017776">
    <property type="entry name" value="FeS_assembly_SufT_put"/>
</dbReference>
<keyword evidence="3" id="KW-1185">Reference proteome</keyword>
<feature type="domain" description="MIP18 family-like" evidence="1">
    <location>
        <begin position="88"/>
        <end position="166"/>
    </location>
</feature>
<dbReference type="InterPro" id="IPR052339">
    <property type="entry name" value="Fe-S_Maturation_MIP18"/>
</dbReference>
<protein>
    <submittedName>
        <fullName evidence="2">Putative Fe-S cluster assembly protein SufT</fullName>
    </submittedName>
</protein>
<accession>A0A4R0YGX7</accession>
<evidence type="ECO:0000313" key="2">
    <source>
        <dbReference type="EMBL" id="TCI07662.1"/>
    </source>
</evidence>
<gene>
    <name evidence="2" type="primary">sufT</name>
    <name evidence="2" type="ORF">EZM97_23540</name>
</gene>
<dbReference type="InterPro" id="IPR002744">
    <property type="entry name" value="MIP18-like"/>
</dbReference>
<evidence type="ECO:0000259" key="1">
    <source>
        <dbReference type="Pfam" id="PF01883"/>
    </source>
</evidence>
<dbReference type="EMBL" id="SJTG01000004">
    <property type="protein sequence ID" value="TCI07662.1"/>
    <property type="molecule type" value="Genomic_DNA"/>
</dbReference>
<dbReference type="InterPro" id="IPR034904">
    <property type="entry name" value="FSCA_dom_sf"/>
</dbReference>
<dbReference type="PANTHER" id="PTHR42831:SF1">
    <property type="entry name" value="FE-S PROTEIN MATURATION AUXILIARY FACTOR YITW"/>
    <property type="match status" value="1"/>
</dbReference>
<dbReference type="RefSeq" id="WP_131152396.1">
    <property type="nucleotide sequence ID" value="NZ_SJTG01000004.1"/>
</dbReference>
<organism evidence="2 3">
    <name type="scientific">Dyella soli</name>
    <dbReference type="NCBI Taxonomy" id="522319"/>
    <lineage>
        <taxon>Bacteria</taxon>
        <taxon>Pseudomonadati</taxon>
        <taxon>Pseudomonadota</taxon>
        <taxon>Gammaproteobacteria</taxon>
        <taxon>Lysobacterales</taxon>
        <taxon>Rhodanobacteraceae</taxon>
        <taxon>Dyella</taxon>
    </lineage>
</organism>
<name>A0A4R0YGX7_9GAMM</name>
<comment type="caution">
    <text evidence="2">The sequence shown here is derived from an EMBL/GenBank/DDBJ whole genome shotgun (WGS) entry which is preliminary data.</text>
</comment>
<evidence type="ECO:0000313" key="3">
    <source>
        <dbReference type="Proteomes" id="UP000291822"/>
    </source>
</evidence>
<dbReference type="Gene3D" id="3.30.300.130">
    <property type="entry name" value="Fe-S cluster assembly (FSCA)"/>
    <property type="match status" value="1"/>
</dbReference>
<reference evidence="2 3" key="1">
    <citation type="submission" date="2019-02" db="EMBL/GenBank/DDBJ databases">
        <title>Dyella amyloliquefaciens sp. nov., isolated from forest soil.</title>
        <authorList>
            <person name="Gao Z.-H."/>
            <person name="Qiu L.-H."/>
        </authorList>
    </citation>
    <scope>NUCLEOTIDE SEQUENCE [LARGE SCALE GENOMIC DNA]</scope>
    <source>
        <strain evidence="2 3">KACC 12747</strain>
    </source>
</reference>
<sequence length="192" mass="20601">MSGFSLSSEPFTLERDCEAVMVPQGETVTLPAGQIGYITQALGGSFTVYVEGNLFRIAGNDADALGKEPPPPIELPADATDADVEKLVWSQLRTVFDPEIPVNVVELGLVYDVSLEKAAPDGSDSDEGARKVYVKMTLTAPGCGMGDILVDDVRTKLELIPTIIDADVDLVFDPPWNHSMMSDIAKLETGML</sequence>
<dbReference type="PANTHER" id="PTHR42831">
    <property type="entry name" value="FE-S PROTEIN MATURATION AUXILIARY FACTOR YITW"/>
    <property type="match status" value="1"/>
</dbReference>
<dbReference type="SUPFAM" id="SSF117916">
    <property type="entry name" value="Fe-S cluster assembly (FSCA) domain-like"/>
    <property type="match status" value="1"/>
</dbReference>
<dbReference type="AlphaFoldDB" id="A0A4R0YGX7"/>
<dbReference type="Proteomes" id="UP000291822">
    <property type="component" value="Unassembled WGS sequence"/>
</dbReference>
<dbReference type="Pfam" id="PF01883">
    <property type="entry name" value="FeS_assembly_P"/>
    <property type="match status" value="1"/>
</dbReference>